<dbReference type="InterPro" id="IPR021132">
    <property type="entry name" value="Ribosomal_eL18/eL18-A/B/_CS"/>
</dbReference>
<proteinExistence type="inferred from homology"/>
<dbReference type="EMBL" id="UYSG01000262">
    <property type="protein sequence ID" value="VDL18882.1"/>
    <property type="molecule type" value="Genomic_DNA"/>
</dbReference>
<dbReference type="GO" id="GO:0003735">
    <property type="term" value="F:structural constituent of ribosome"/>
    <property type="evidence" value="ECO:0007669"/>
    <property type="project" value="InterPro"/>
</dbReference>
<evidence type="ECO:0000313" key="9">
    <source>
        <dbReference type="Proteomes" id="UP000321570"/>
    </source>
</evidence>
<evidence type="ECO:0000256" key="3">
    <source>
        <dbReference type="ARBA" id="ARBA00023274"/>
    </source>
</evidence>
<dbReference type="PANTHER" id="PTHR10934:SF2">
    <property type="entry name" value="LARGE RIBOSOMAL SUBUNIT PROTEIN EL18"/>
    <property type="match status" value="1"/>
</dbReference>
<evidence type="ECO:0000256" key="1">
    <source>
        <dbReference type="ARBA" id="ARBA00006815"/>
    </source>
</evidence>
<protein>
    <submittedName>
        <fullName evidence="10">Ribosomal_L18e/L15P domain-containing protein</fullName>
    </submittedName>
</protein>
<dbReference type="PANTHER" id="PTHR10934">
    <property type="entry name" value="60S RIBOSOMAL PROTEIN L18"/>
    <property type="match status" value="1"/>
</dbReference>
<reference evidence="7 9" key="3">
    <citation type="submission" date="2019-07" db="EMBL/GenBank/DDBJ databases">
        <authorList>
            <person name="Jastrzebski P J."/>
            <person name="Paukszto L."/>
            <person name="Jastrzebski P J."/>
        </authorList>
    </citation>
    <scope>NUCLEOTIDE SEQUENCE [LARGE SCALE GENOMIC DNA]</scope>
    <source>
        <strain evidence="7 9">WMS-il1</strain>
    </source>
</reference>
<evidence type="ECO:0000259" key="5">
    <source>
        <dbReference type="Pfam" id="PF17135"/>
    </source>
</evidence>
<dbReference type="PROSITE" id="PS01106">
    <property type="entry name" value="RIBOSOMAL_L18E"/>
    <property type="match status" value="1"/>
</dbReference>
<dbReference type="Pfam" id="PF17135">
    <property type="entry name" value="Ribosomal_L18"/>
    <property type="match status" value="1"/>
</dbReference>
<dbReference type="OrthoDB" id="6353017at2759"/>
<evidence type="ECO:0000256" key="2">
    <source>
        <dbReference type="ARBA" id="ARBA00022980"/>
    </source>
</evidence>
<evidence type="ECO:0000313" key="10">
    <source>
        <dbReference type="WBParaSite" id="HDID_0000142001-mRNA-1"/>
    </source>
</evidence>
<dbReference type="GO" id="GO:0006412">
    <property type="term" value="P:translation"/>
    <property type="evidence" value="ECO:0007669"/>
    <property type="project" value="InterPro"/>
</dbReference>
<dbReference type="Proteomes" id="UP000274504">
    <property type="component" value="Unassembled WGS sequence"/>
</dbReference>
<evidence type="ECO:0000313" key="7">
    <source>
        <dbReference type="EMBL" id="VUZ40506.1"/>
    </source>
</evidence>
<name>A0A0R3SAM6_HYMDI</name>
<dbReference type="Proteomes" id="UP000321570">
    <property type="component" value="Unassembled WGS sequence"/>
</dbReference>
<dbReference type="WBParaSite" id="HDID_0000142001-mRNA-1">
    <property type="protein sequence ID" value="HDID_0000142001-mRNA-1"/>
    <property type="gene ID" value="HDID_0000142001"/>
</dbReference>
<dbReference type="GO" id="GO:0003723">
    <property type="term" value="F:RNA binding"/>
    <property type="evidence" value="ECO:0007669"/>
    <property type="project" value="TreeGrafter"/>
</dbReference>
<reference evidence="6 8" key="2">
    <citation type="submission" date="2018-11" db="EMBL/GenBank/DDBJ databases">
        <authorList>
            <consortium name="Pathogen Informatics"/>
        </authorList>
    </citation>
    <scope>NUCLEOTIDE SEQUENCE [LARGE SCALE GENOMIC DNA]</scope>
</reference>
<feature type="domain" description="Large ribosomal subunit protein uL15/eL18" evidence="5">
    <location>
        <begin position="2"/>
        <end position="178"/>
    </location>
</feature>
<dbReference type="SUPFAM" id="SSF52080">
    <property type="entry name" value="Ribosomal proteins L15p and L18e"/>
    <property type="match status" value="1"/>
</dbReference>
<keyword evidence="9" id="KW-1185">Reference proteome</keyword>
<reference evidence="10" key="1">
    <citation type="submission" date="2017-02" db="UniProtKB">
        <authorList>
            <consortium name="WormBaseParasite"/>
        </authorList>
    </citation>
    <scope>IDENTIFICATION</scope>
</reference>
<organism evidence="10">
    <name type="scientific">Hymenolepis diminuta</name>
    <name type="common">Rat tapeworm</name>
    <dbReference type="NCBI Taxonomy" id="6216"/>
    <lineage>
        <taxon>Eukaryota</taxon>
        <taxon>Metazoa</taxon>
        <taxon>Spiralia</taxon>
        <taxon>Lophotrochozoa</taxon>
        <taxon>Platyhelminthes</taxon>
        <taxon>Cestoda</taxon>
        <taxon>Eucestoda</taxon>
        <taxon>Cyclophyllidea</taxon>
        <taxon>Hymenolepididae</taxon>
        <taxon>Hymenolepis</taxon>
    </lineage>
</organism>
<dbReference type="STRING" id="6216.A0A0R3SAM6"/>
<dbReference type="InterPro" id="IPR000039">
    <property type="entry name" value="Ribosomal_eL18"/>
</dbReference>
<feature type="compositionally biased region" description="Basic and acidic residues" evidence="4">
    <location>
        <begin position="170"/>
        <end position="180"/>
    </location>
</feature>
<dbReference type="EMBL" id="CABIJS010000033">
    <property type="protein sequence ID" value="VUZ40506.1"/>
    <property type="molecule type" value="Genomic_DNA"/>
</dbReference>
<sequence>MGIDISHRFKRKVVRRNPKSDDVYLRLMVKLYKFLARRTHSKFNNIIKRRLCMSRTNRAPLSLSRLARQMKKPGREGKIAVVVGTVTDDIRMREVPTLMVCALRITAGAKSRILRAGGKVMTIDQLAQKAPLGKGTVLLQGPRKAREACRHFGPAPGVPNSHSKPYVISKSRERTNAHRA</sequence>
<accession>A0A0R3SAM6</accession>
<dbReference type="FunFam" id="3.100.10.10:FF:000001">
    <property type="entry name" value="60S ribosomal protein L18"/>
    <property type="match status" value="1"/>
</dbReference>
<evidence type="ECO:0000256" key="4">
    <source>
        <dbReference type="SAM" id="MobiDB-lite"/>
    </source>
</evidence>
<dbReference type="InterPro" id="IPR036227">
    <property type="entry name" value="Ribosomal_uL15/eL18_sf"/>
</dbReference>
<dbReference type="GO" id="GO:0022625">
    <property type="term" value="C:cytosolic large ribosomal subunit"/>
    <property type="evidence" value="ECO:0007669"/>
    <property type="project" value="TreeGrafter"/>
</dbReference>
<keyword evidence="2" id="KW-0689">Ribosomal protein</keyword>
<keyword evidence="3" id="KW-0687">Ribonucleoprotein</keyword>
<comment type="similarity">
    <text evidence="1">Belongs to the eukaryotic ribosomal protein eL18 family.</text>
</comment>
<feature type="region of interest" description="Disordered" evidence="4">
    <location>
        <begin position="152"/>
        <end position="180"/>
    </location>
</feature>
<dbReference type="AlphaFoldDB" id="A0A0R3SAM6"/>
<evidence type="ECO:0000313" key="6">
    <source>
        <dbReference type="EMBL" id="VDL18882.1"/>
    </source>
</evidence>
<gene>
    <name evidence="6" type="ORF">HDID_LOCUS1421</name>
    <name evidence="7" type="ORF">WMSIL1_LOCUS1457</name>
</gene>
<evidence type="ECO:0000313" key="8">
    <source>
        <dbReference type="Proteomes" id="UP000274504"/>
    </source>
</evidence>
<dbReference type="InterPro" id="IPR021131">
    <property type="entry name" value="Ribosomal_uL15/eL18"/>
</dbReference>
<dbReference type="Gene3D" id="3.100.10.10">
    <property type="match status" value="1"/>
</dbReference>